<reference evidence="4" key="2">
    <citation type="submission" date="2016-02" db="EMBL/GenBank/DDBJ databases">
        <title>Draft genome sequence of five rapidly growing Mycobacterium species.</title>
        <authorList>
            <person name="Katahira K."/>
            <person name="Gotou Y."/>
            <person name="Iida K."/>
            <person name="Ogura Y."/>
            <person name="Hayashi T."/>
        </authorList>
    </citation>
    <scope>NUCLEOTIDE SEQUENCE [LARGE SCALE GENOMIC DNA]</scope>
    <source>
        <strain evidence="4">JCM15298</strain>
    </source>
</reference>
<dbReference type="EMBL" id="BCSY01000039">
    <property type="protein sequence ID" value="GAS95484.1"/>
    <property type="molecule type" value="Genomic_DNA"/>
</dbReference>
<dbReference type="Pfam" id="PF24030">
    <property type="entry name" value="DUF7341"/>
    <property type="match status" value="1"/>
</dbReference>
<keyword evidence="4" id="KW-1185">Reference proteome</keyword>
<dbReference type="AlphaFoldDB" id="A0A100WCH8"/>
<proteinExistence type="predicted"/>
<accession>A0A100WCH8</accession>
<gene>
    <name evidence="3" type="ORF">RMCC_2450</name>
</gene>
<dbReference type="OrthoDB" id="3700898at2"/>
<reference evidence="4" key="1">
    <citation type="journal article" date="2016" name="Genome Announc.">
        <title>Draft Genome Sequences of Five Rapidly Growing Mycobacterium Species, M. thermoresistibile, M. fortuitum subsp. acetamidolyticum, M. canariasense, M. brisbanense, and M. novocastrense.</title>
        <authorList>
            <person name="Katahira K."/>
            <person name="Ogura Y."/>
            <person name="Gotoh Y."/>
            <person name="Hayashi T."/>
        </authorList>
    </citation>
    <scope>NUCLEOTIDE SEQUENCE [LARGE SCALE GENOMIC DNA]</scope>
    <source>
        <strain evidence="4">JCM15298</strain>
    </source>
</reference>
<protein>
    <submittedName>
        <fullName evidence="3">Gp100</fullName>
    </submittedName>
</protein>
<evidence type="ECO:0000259" key="2">
    <source>
        <dbReference type="Pfam" id="PF24030"/>
    </source>
</evidence>
<comment type="caution">
    <text evidence="3">The sequence shown here is derived from an EMBL/GenBank/DDBJ whole genome shotgun (WGS) entry which is preliminary data.</text>
</comment>
<evidence type="ECO:0000313" key="3">
    <source>
        <dbReference type="EMBL" id="GAS95484.1"/>
    </source>
</evidence>
<dbReference type="RefSeq" id="WP_062656677.1">
    <property type="nucleotide sequence ID" value="NZ_BCSY01000039.1"/>
</dbReference>
<feature type="domain" description="DUF7340" evidence="1">
    <location>
        <begin position="142"/>
        <end position="201"/>
    </location>
</feature>
<feature type="domain" description="DUF7341" evidence="2">
    <location>
        <begin position="12"/>
        <end position="137"/>
    </location>
</feature>
<dbReference type="InterPro" id="IPR055765">
    <property type="entry name" value="DUF7341"/>
</dbReference>
<organism evidence="3 4">
    <name type="scientific">Mycolicibacterium canariasense</name>
    <name type="common">Mycobacterium canariasense</name>
    <dbReference type="NCBI Taxonomy" id="228230"/>
    <lineage>
        <taxon>Bacteria</taxon>
        <taxon>Bacillati</taxon>
        <taxon>Actinomycetota</taxon>
        <taxon>Actinomycetes</taxon>
        <taxon>Mycobacteriales</taxon>
        <taxon>Mycobacteriaceae</taxon>
        <taxon>Mycolicibacterium</taxon>
    </lineage>
</organism>
<evidence type="ECO:0000313" key="4">
    <source>
        <dbReference type="Proteomes" id="UP000069443"/>
    </source>
</evidence>
<name>A0A100WCH8_MYCCR</name>
<evidence type="ECO:0000259" key="1">
    <source>
        <dbReference type="Pfam" id="PF24029"/>
    </source>
</evidence>
<dbReference type="Proteomes" id="UP000069443">
    <property type="component" value="Unassembled WGS sequence"/>
</dbReference>
<dbReference type="Pfam" id="PF24029">
    <property type="entry name" value="DUF7340"/>
    <property type="match status" value="1"/>
</dbReference>
<dbReference type="InterPro" id="IPR055764">
    <property type="entry name" value="DUF7340"/>
</dbReference>
<sequence length="289" mass="32021">MTVEAIVDEDGNLPAAREELADAVAGLCEPVLSLMDGKLMKAPSLYMQLFDAVSGEQAQTGSGTGSKSRPPFWTDAFDVKNEIDTALEIWQPQYTGVPPSVGRMRGLLERKWRPQDVHCIQQITTALGEWKQKINLTLTPTRKWSVPNACPNCGTKVVHRPDSGGLPVRQPALQFTDEGCKCLHCQYVWGVERFQILAAALRQEAEKEVVAVTAAELIEKLSRVAPDTMVVVTDSTAFRYITEFTARSVRVAITNHHSLGPMVQRFNERFHSDPVHVVVLSPQDQGEEL</sequence>